<dbReference type="Proteomes" id="UP000178526">
    <property type="component" value="Unassembled WGS sequence"/>
</dbReference>
<dbReference type="InterPro" id="IPR003711">
    <property type="entry name" value="CarD-like/TRCF_RID"/>
</dbReference>
<dbReference type="PANTHER" id="PTHR38447:SF1">
    <property type="entry name" value="RNA POLYMERASE-BINDING TRANSCRIPTION FACTOR CARD"/>
    <property type="match status" value="1"/>
</dbReference>
<name>A0A1F7RLF7_9BACT</name>
<dbReference type="Pfam" id="PF02559">
    <property type="entry name" value="CarD_TRCF_RID"/>
    <property type="match status" value="1"/>
</dbReference>
<gene>
    <name evidence="2" type="ORF">A2042_00945</name>
</gene>
<dbReference type="Pfam" id="PF21095">
    <property type="entry name" value="CarD_C"/>
    <property type="match status" value="1"/>
</dbReference>
<dbReference type="PANTHER" id="PTHR38447">
    <property type="entry name" value="TRANSCRIPTION FACTOR YDEB-RELATED"/>
    <property type="match status" value="1"/>
</dbReference>
<comment type="caution">
    <text evidence="2">The sequence shown here is derived from an EMBL/GenBank/DDBJ whole genome shotgun (WGS) entry which is preliminary data.</text>
</comment>
<dbReference type="Gene3D" id="2.40.10.170">
    <property type="match status" value="1"/>
</dbReference>
<organism evidence="2 3">
    <name type="scientific">Candidatus Schekmanbacteria bacterium GWA2_38_11</name>
    <dbReference type="NCBI Taxonomy" id="1817876"/>
    <lineage>
        <taxon>Bacteria</taxon>
        <taxon>Candidatus Schekmaniibacteriota</taxon>
    </lineage>
</organism>
<dbReference type="SUPFAM" id="SSF141259">
    <property type="entry name" value="CarD-like"/>
    <property type="match status" value="1"/>
</dbReference>
<protein>
    <recommendedName>
        <fullName evidence="1">CarD-like/TRCF RNAP-interacting domain-containing protein</fullName>
    </recommendedName>
</protein>
<accession>A0A1F7RLF7</accession>
<dbReference type="InterPro" id="IPR048792">
    <property type="entry name" value="CarD_C"/>
</dbReference>
<evidence type="ECO:0000313" key="2">
    <source>
        <dbReference type="EMBL" id="OGL42382.1"/>
    </source>
</evidence>
<dbReference type="InterPro" id="IPR042215">
    <property type="entry name" value="CarD-like_C"/>
</dbReference>
<evidence type="ECO:0000259" key="1">
    <source>
        <dbReference type="SMART" id="SM01058"/>
    </source>
</evidence>
<dbReference type="SMART" id="SM01058">
    <property type="entry name" value="CarD_TRCF"/>
    <property type="match status" value="1"/>
</dbReference>
<dbReference type="GO" id="GO:0009303">
    <property type="term" value="P:rRNA transcription"/>
    <property type="evidence" value="ECO:0007669"/>
    <property type="project" value="TreeGrafter"/>
</dbReference>
<reference evidence="2 3" key="1">
    <citation type="journal article" date="2016" name="Nat. Commun.">
        <title>Thousands of microbial genomes shed light on interconnected biogeochemical processes in an aquifer system.</title>
        <authorList>
            <person name="Anantharaman K."/>
            <person name="Brown C.T."/>
            <person name="Hug L.A."/>
            <person name="Sharon I."/>
            <person name="Castelle C.J."/>
            <person name="Probst A.J."/>
            <person name="Thomas B.C."/>
            <person name="Singh A."/>
            <person name="Wilkins M.J."/>
            <person name="Karaoz U."/>
            <person name="Brodie E.L."/>
            <person name="Williams K.H."/>
            <person name="Hubbard S.S."/>
            <person name="Banfield J.F."/>
        </authorList>
    </citation>
    <scope>NUCLEOTIDE SEQUENCE [LARGE SCALE GENOMIC DNA]</scope>
</reference>
<feature type="domain" description="CarD-like/TRCF RNAP-interacting" evidence="1">
    <location>
        <begin position="4"/>
        <end position="114"/>
    </location>
</feature>
<dbReference type="InterPro" id="IPR052531">
    <property type="entry name" value="CarD-like_regulator"/>
</dbReference>
<dbReference type="InterPro" id="IPR036101">
    <property type="entry name" value="CarD-like/TRCF_RID_sf"/>
</dbReference>
<dbReference type="EMBL" id="MGDB01000050">
    <property type="protein sequence ID" value="OGL42382.1"/>
    <property type="molecule type" value="Genomic_DNA"/>
</dbReference>
<evidence type="ECO:0000313" key="3">
    <source>
        <dbReference type="Proteomes" id="UP000178526"/>
    </source>
</evidence>
<dbReference type="AlphaFoldDB" id="A0A1F7RLF7"/>
<proteinExistence type="predicted"/>
<sequence length="168" mass="19168">MNFKFKVNSYVVYPGHGVALIKGVEEKTFTEGVQKFYVLEVLENKMKILLPLKNAKKVGLRNIISNSEVEKIIKILKSKPTAGDPNWNKRHTEYQEKIKTGSIAKASEVYRDLMFAKLEKELSFGERKLLDVTRKLIISEISHAKKIANERAEAILSGIFLMEKDSEP</sequence>
<dbReference type="Gene3D" id="1.20.58.1290">
    <property type="entry name" value="CarD-like, C-terminal domain"/>
    <property type="match status" value="1"/>
</dbReference>